<evidence type="ECO:0000256" key="6">
    <source>
        <dbReference type="ARBA" id="ARBA00022989"/>
    </source>
</evidence>
<dbReference type="GO" id="GO:0033617">
    <property type="term" value="P:mitochondrial respiratory chain complex IV assembly"/>
    <property type="evidence" value="ECO:0007669"/>
    <property type="project" value="UniProtKB-UniRule"/>
</dbReference>
<keyword evidence="8 9" id="KW-0472">Membrane</keyword>
<evidence type="ECO:0000313" key="13">
    <source>
        <dbReference type="Proteomes" id="UP001216638"/>
    </source>
</evidence>
<keyword evidence="6 9" id="KW-1133">Transmembrane helix</keyword>
<evidence type="ECO:0000256" key="10">
    <source>
        <dbReference type="SAM" id="MobiDB-lite"/>
    </source>
</evidence>
<sequence length="406" mass="43062">MFQRIQCDAYQYGVDGPVQASFTENHVSNCRIPPASATKVYPQFHKCDRIYHVLGVQGLLGALPTVGKNLNVHNLVQIMLDDNGYVNPGFHFNEEDVLTTYSVAIGDTVIANITTIEDMIEGILGALPKLATSELEKVTDGFAKLGTESILQLAQSKWKQVVCALEKLPLTLIHTADCSTSSAAGKVAASSASSASARASSMAATSTKIRVAPKESSSARAGSSSATHMLQPLWASASSLALRRASARAGVVPYAVPWLRNVHTGAFRATPCRAEELMRDINAAQSTYHPSGFGNSAGYKRARKPYFVGNMLTFLALCTFVGGVYAYSILMVEQDDFSDIENIRVLPDDSDGRAEAPVTPAVVPTGPESGAHPVPDRVPTVPAPAPPTPAPAVAPVAGPTMNKKLI</sequence>
<keyword evidence="9" id="KW-0999">Mitochondrion inner membrane</keyword>
<evidence type="ECO:0000313" key="12">
    <source>
        <dbReference type="EMBL" id="WFC96529.1"/>
    </source>
</evidence>
<feature type="domain" description="Cytochrome c oxidase assembly factor 3 mitochondrial coiled-coil" evidence="11">
    <location>
        <begin position="299"/>
        <end position="341"/>
    </location>
</feature>
<evidence type="ECO:0000256" key="7">
    <source>
        <dbReference type="ARBA" id="ARBA00023128"/>
    </source>
</evidence>
<evidence type="ECO:0000256" key="3">
    <source>
        <dbReference type="ARBA" id="ARBA00007035"/>
    </source>
</evidence>
<dbReference type="GO" id="GO:0005743">
    <property type="term" value="C:mitochondrial inner membrane"/>
    <property type="evidence" value="ECO:0007669"/>
    <property type="project" value="UniProtKB-UniRule"/>
</dbReference>
<evidence type="ECO:0000259" key="11">
    <source>
        <dbReference type="Pfam" id="PF09813"/>
    </source>
</evidence>
<accession>A0AAF0DVG9</accession>
<feature type="compositionally biased region" description="Low complexity" evidence="10">
    <location>
        <begin position="356"/>
        <end position="365"/>
    </location>
</feature>
<keyword evidence="13" id="KW-1185">Reference proteome</keyword>
<dbReference type="PANTHER" id="PTHR15642:SF3">
    <property type="entry name" value="CYTOCHROME C OXIDASE ASSEMBLY FACTOR 3 HOMOLOG, MITOCHONDRIAL"/>
    <property type="match status" value="1"/>
</dbReference>
<organism evidence="12 13">
    <name type="scientific">Malassezia brasiliensis</name>
    <dbReference type="NCBI Taxonomy" id="1821822"/>
    <lineage>
        <taxon>Eukaryota</taxon>
        <taxon>Fungi</taxon>
        <taxon>Dikarya</taxon>
        <taxon>Basidiomycota</taxon>
        <taxon>Ustilaginomycotina</taxon>
        <taxon>Malasseziomycetes</taxon>
        <taxon>Malasseziales</taxon>
        <taxon>Malasseziaceae</taxon>
        <taxon>Malassezia</taxon>
    </lineage>
</organism>
<protein>
    <recommendedName>
        <fullName evidence="9">Cytochrome c oxidase assembly factor 3</fullName>
    </recommendedName>
</protein>
<comment type="function">
    <text evidence="1 9">Required for assembly of cytochrome c oxidase (complex IV).</text>
</comment>
<dbReference type="InterPro" id="IPR041752">
    <property type="entry name" value="Coa3"/>
</dbReference>
<name>A0AAF0DVG9_9BASI</name>
<dbReference type="EMBL" id="CP119954">
    <property type="protein sequence ID" value="WFC96529.1"/>
    <property type="molecule type" value="Genomic_DNA"/>
</dbReference>
<evidence type="ECO:0000256" key="4">
    <source>
        <dbReference type="ARBA" id="ARBA00011351"/>
    </source>
</evidence>
<feature type="transmembrane region" description="Helical" evidence="9">
    <location>
        <begin position="306"/>
        <end position="327"/>
    </location>
</feature>
<keyword evidence="5 9" id="KW-0812">Transmembrane</keyword>
<gene>
    <name evidence="12" type="ORF">MBRA1_003190</name>
</gene>
<evidence type="ECO:0000256" key="2">
    <source>
        <dbReference type="ARBA" id="ARBA00004304"/>
    </source>
</evidence>
<proteinExistence type="inferred from homology"/>
<comment type="subcellular location">
    <subcellularLocation>
        <location evidence="2">Mitochondrion membrane</location>
        <topology evidence="2">Single-pass membrane protein</topology>
    </subcellularLocation>
</comment>
<comment type="subunit">
    <text evidence="4 9">Component of 250-400 kDa complexes called cytochrome oxidase assembly intermediates or COA complexes.</text>
</comment>
<feature type="region of interest" description="Disordered" evidence="10">
    <location>
        <begin position="348"/>
        <end position="406"/>
    </location>
</feature>
<dbReference type="Pfam" id="PF09813">
    <property type="entry name" value="Coa3_cc"/>
    <property type="match status" value="1"/>
</dbReference>
<feature type="compositionally biased region" description="Pro residues" evidence="10">
    <location>
        <begin position="381"/>
        <end position="392"/>
    </location>
</feature>
<evidence type="ECO:0000256" key="5">
    <source>
        <dbReference type="ARBA" id="ARBA00022692"/>
    </source>
</evidence>
<evidence type="ECO:0000256" key="8">
    <source>
        <dbReference type="ARBA" id="ARBA00023136"/>
    </source>
</evidence>
<dbReference type="AlphaFoldDB" id="A0AAF0DVG9"/>
<dbReference type="PANTHER" id="PTHR15642">
    <property type="entry name" value="CYTOCHROME C OXIDASE ASSEMBLY FACTOR 3, MITOCHONDRIAL"/>
    <property type="match status" value="1"/>
</dbReference>
<keyword evidence="7 9" id="KW-0496">Mitochondrion</keyword>
<comment type="similarity">
    <text evidence="3 9">Belongs to the COA3 family.</text>
</comment>
<dbReference type="Proteomes" id="UP001216638">
    <property type="component" value="Chromosome 4"/>
</dbReference>
<dbReference type="InterPro" id="IPR018628">
    <property type="entry name" value="Coa3_CC"/>
</dbReference>
<evidence type="ECO:0000256" key="1">
    <source>
        <dbReference type="ARBA" id="ARBA00003064"/>
    </source>
</evidence>
<reference evidence="12" key="1">
    <citation type="submission" date="2023-03" db="EMBL/GenBank/DDBJ databases">
        <title>Mating type loci evolution in Malassezia.</title>
        <authorList>
            <person name="Coelho M.A."/>
        </authorList>
    </citation>
    <scope>NUCLEOTIDE SEQUENCE</scope>
    <source>
        <strain evidence="12">CBS 14135</strain>
    </source>
</reference>
<evidence type="ECO:0000256" key="9">
    <source>
        <dbReference type="RuleBase" id="RU367056"/>
    </source>
</evidence>